<dbReference type="Gene3D" id="3.30.1120.10">
    <property type="match status" value="1"/>
</dbReference>
<keyword evidence="7" id="KW-1185">Reference proteome</keyword>
<dbReference type="SUPFAM" id="SSF53649">
    <property type="entry name" value="Alkaline phosphatase-like"/>
    <property type="match status" value="1"/>
</dbReference>
<dbReference type="GO" id="GO:0046872">
    <property type="term" value="F:metal ion binding"/>
    <property type="evidence" value="ECO:0007669"/>
    <property type="project" value="UniProtKB-KW"/>
</dbReference>
<dbReference type="OMA" id="NDNGMEY"/>
<gene>
    <name evidence="6" type="ORF">PGLA1383_LOCUS53997</name>
</gene>
<evidence type="ECO:0000256" key="1">
    <source>
        <dbReference type="ARBA" id="ARBA00022723"/>
    </source>
</evidence>
<protein>
    <recommendedName>
        <fullName evidence="5">Sulfatase N-terminal domain-containing protein</fullName>
    </recommendedName>
</protein>
<accession>A0A813HMG8</accession>
<feature type="domain" description="Sulfatase N-terminal" evidence="5">
    <location>
        <begin position="154"/>
        <end position="530"/>
    </location>
</feature>
<sequence length="783" mass="87126">ADIQVARGRLEDSKIIIRLRGCWPDDALSRRWRIDKGANSTLYERQLQAMLNLVTKERSRVPELLINAKVGLADSWAKQWRKGQGVTEEDKMLAEQAAKRAETDTKGAEGGEDADTSQPVPARRCEICTATDLHSDPGASRNWEDPPAAEQKKPHIVLILADDHGWANFGVHTRNAADEGNADVQQQRKETQTPNMDALVDAGVLLERHYAYKICAPSRASLQSGRLAVHVNTVNTGVTVQNPADPVSGYAGVPRNMTGVAQKLRSAGYSTHMVGKWDAGMATPEHTPDGRGYDSWIGFFQHANDYWRKNMPMQATGEIDNCLNTFKDLFMHNATYRGGVQDGTSYSPKCLKDPESHIECYEEYLFKERALAIIKEHDASKPESPLFLFYAFHLVHTPLQVPKEYLRKLDQMVAAAGGQNISSRNRRLYAAMNLYMDEAIGEVVKALKAKSMWEDTLVVFTSDNGGPVYVPGSANNYPLKGGKYSDWEGGVRTNAFMSGGFIPQALRGTKFSGVVSIADWYGTFCELAGVESTDDAALAANVWLTKKGLPLLAPVDSVPQWQFILNSSNGRSNPLHLSRNAMLHWPYKLVTGKQFFSAWTGPLYPNCTTINGTASDEGPFFPDLKVFDAVIPLSESQKVVDRVTWAYDCGSGCLFNIEKDPTEHDDLARKPESADTLLSMQAQLETFNKKNFSPKRGEPQVQACETAMDNGGFYGPFVEIKGWYSPFPHRTPLQQNRDEDTMRRLRIVNKEIVQEGIADAGRNLYPKIRKAWTKSMDKCLADI</sequence>
<proteinExistence type="predicted"/>
<evidence type="ECO:0000256" key="2">
    <source>
        <dbReference type="ARBA" id="ARBA00022837"/>
    </source>
</evidence>
<feature type="region of interest" description="Disordered" evidence="4">
    <location>
        <begin position="84"/>
        <end position="122"/>
    </location>
</feature>
<organism evidence="6 7">
    <name type="scientific">Polarella glacialis</name>
    <name type="common">Dinoflagellate</name>
    <dbReference type="NCBI Taxonomy" id="89957"/>
    <lineage>
        <taxon>Eukaryota</taxon>
        <taxon>Sar</taxon>
        <taxon>Alveolata</taxon>
        <taxon>Dinophyceae</taxon>
        <taxon>Suessiales</taxon>
        <taxon>Suessiaceae</taxon>
        <taxon>Polarella</taxon>
    </lineage>
</organism>
<dbReference type="PANTHER" id="PTHR10342:SF274">
    <property type="entry name" value="ARYLSULFATASE B"/>
    <property type="match status" value="1"/>
</dbReference>
<feature type="non-terminal residue" evidence="6">
    <location>
        <position position="783"/>
    </location>
</feature>
<dbReference type="Gene3D" id="3.40.720.10">
    <property type="entry name" value="Alkaline Phosphatase, subunit A"/>
    <property type="match status" value="1"/>
</dbReference>
<feature type="compositionally biased region" description="Basic and acidic residues" evidence="4">
    <location>
        <begin position="88"/>
        <end position="109"/>
    </location>
</feature>
<dbReference type="InterPro" id="IPR000917">
    <property type="entry name" value="Sulfatase_N"/>
</dbReference>
<dbReference type="GO" id="GO:0008484">
    <property type="term" value="F:sulfuric ester hydrolase activity"/>
    <property type="evidence" value="ECO:0007669"/>
    <property type="project" value="InterPro"/>
</dbReference>
<dbReference type="EMBL" id="CAJNNV010032084">
    <property type="protein sequence ID" value="CAE8638907.1"/>
    <property type="molecule type" value="Genomic_DNA"/>
</dbReference>
<reference evidence="6" key="1">
    <citation type="submission" date="2021-02" db="EMBL/GenBank/DDBJ databases">
        <authorList>
            <person name="Dougan E. K."/>
            <person name="Rhodes N."/>
            <person name="Thang M."/>
            <person name="Chan C."/>
        </authorList>
    </citation>
    <scope>NUCLEOTIDE SEQUENCE</scope>
</reference>
<name>A0A813HMG8_POLGL</name>
<evidence type="ECO:0000259" key="5">
    <source>
        <dbReference type="Pfam" id="PF00884"/>
    </source>
</evidence>
<dbReference type="OrthoDB" id="103349at2759"/>
<dbReference type="PANTHER" id="PTHR10342">
    <property type="entry name" value="ARYLSULFATASE"/>
    <property type="match status" value="1"/>
</dbReference>
<evidence type="ECO:0000256" key="4">
    <source>
        <dbReference type="SAM" id="MobiDB-lite"/>
    </source>
</evidence>
<keyword evidence="2" id="KW-0106">Calcium</keyword>
<evidence type="ECO:0000256" key="3">
    <source>
        <dbReference type="ARBA" id="ARBA00023180"/>
    </source>
</evidence>
<dbReference type="Pfam" id="PF00884">
    <property type="entry name" value="Sulfatase"/>
    <property type="match status" value="1"/>
</dbReference>
<dbReference type="CDD" id="cd16029">
    <property type="entry name" value="4-S"/>
    <property type="match status" value="1"/>
</dbReference>
<evidence type="ECO:0000313" key="6">
    <source>
        <dbReference type="EMBL" id="CAE8638907.1"/>
    </source>
</evidence>
<evidence type="ECO:0000313" key="7">
    <source>
        <dbReference type="Proteomes" id="UP000654075"/>
    </source>
</evidence>
<dbReference type="Proteomes" id="UP000654075">
    <property type="component" value="Unassembled WGS sequence"/>
</dbReference>
<keyword evidence="3" id="KW-0325">Glycoprotein</keyword>
<dbReference type="AlphaFoldDB" id="A0A813HMG8"/>
<dbReference type="InterPro" id="IPR017850">
    <property type="entry name" value="Alkaline_phosphatase_core_sf"/>
</dbReference>
<comment type="caution">
    <text evidence="6">The sequence shown here is derived from an EMBL/GenBank/DDBJ whole genome shotgun (WGS) entry which is preliminary data.</text>
</comment>
<feature type="region of interest" description="Disordered" evidence="4">
    <location>
        <begin position="131"/>
        <end position="150"/>
    </location>
</feature>
<dbReference type="InterPro" id="IPR047115">
    <property type="entry name" value="ARSB"/>
</dbReference>
<keyword evidence="1" id="KW-0479">Metal-binding</keyword>